<organism evidence="10 11">
    <name type="scientific">Penaeus vannamei</name>
    <name type="common">Whiteleg shrimp</name>
    <name type="synonym">Litopenaeus vannamei</name>
    <dbReference type="NCBI Taxonomy" id="6689"/>
    <lineage>
        <taxon>Eukaryota</taxon>
        <taxon>Metazoa</taxon>
        <taxon>Ecdysozoa</taxon>
        <taxon>Arthropoda</taxon>
        <taxon>Crustacea</taxon>
        <taxon>Multicrustacea</taxon>
        <taxon>Malacostraca</taxon>
        <taxon>Eumalacostraca</taxon>
        <taxon>Eucarida</taxon>
        <taxon>Decapoda</taxon>
        <taxon>Dendrobranchiata</taxon>
        <taxon>Penaeoidea</taxon>
        <taxon>Penaeidae</taxon>
        <taxon>Penaeus</taxon>
    </lineage>
</organism>
<dbReference type="PROSITE" id="PS51192">
    <property type="entry name" value="HELICASE_ATP_BIND_1"/>
    <property type="match status" value="1"/>
</dbReference>
<evidence type="ECO:0000256" key="4">
    <source>
        <dbReference type="ARBA" id="ARBA00022806"/>
    </source>
</evidence>
<dbReference type="STRING" id="6689.A0A423SBW0"/>
<dbReference type="EMBL" id="QCYY01004022">
    <property type="protein sequence ID" value="ROT61702.1"/>
    <property type="molecule type" value="Genomic_DNA"/>
</dbReference>
<evidence type="ECO:0000256" key="7">
    <source>
        <dbReference type="SAM" id="MobiDB-lite"/>
    </source>
</evidence>
<dbReference type="InterPro" id="IPR014001">
    <property type="entry name" value="Helicase_ATP-bd"/>
</dbReference>
<dbReference type="Pfam" id="PF00270">
    <property type="entry name" value="DEAD"/>
    <property type="match status" value="1"/>
</dbReference>
<accession>A0A423SBW0</accession>
<evidence type="ECO:0000259" key="8">
    <source>
        <dbReference type="PROSITE" id="PS51192"/>
    </source>
</evidence>
<dbReference type="InterPro" id="IPR014014">
    <property type="entry name" value="RNA_helicase_DEAD_Q_motif"/>
</dbReference>
<keyword evidence="5" id="KW-0067">ATP-binding</keyword>
<dbReference type="GO" id="GO:0005524">
    <property type="term" value="F:ATP binding"/>
    <property type="evidence" value="ECO:0007669"/>
    <property type="project" value="UniProtKB-KW"/>
</dbReference>
<evidence type="ECO:0000313" key="10">
    <source>
        <dbReference type="EMBL" id="ROT61702.1"/>
    </source>
</evidence>
<protein>
    <recommendedName>
        <fullName evidence="1">RNA helicase</fullName>
        <ecNumber evidence="1">3.6.4.13</ecNumber>
    </recommendedName>
</protein>
<evidence type="ECO:0000256" key="1">
    <source>
        <dbReference type="ARBA" id="ARBA00012552"/>
    </source>
</evidence>
<dbReference type="Proteomes" id="UP000283509">
    <property type="component" value="Unassembled WGS sequence"/>
</dbReference>
<dbReference type="AlphaFoldDB" id="A0A423SBW0"/>
<dbReference type="EC" id="3.6.4.13" evidence="1"/>
<feature type="region of interest" description="Disordered" evidence="7">
    <location>
        <begin position="1"/>
        <end position="31"/>
    </location>
</feature>
<dbReference type="InterPro" id="IPR027417">
    <property type="entry name" value="P-loop_NTPase"/>
</dbReference>
<dbReference type="PROSITE" id="PS51195">
    <property type="entry name" value="Q_MOTIF"/>
    <property type="match status" value="1"/>
</dbReference>
<dbReference type="PANTHER" id="PTHR47959:SF8">
    <property type="entry name" value="RNA HELICASE"/>
    <property type="match status" value="1"/>
</dbReference>
<feature type="domain" description="DEAD-box RNA helicase Q" evidence="9">
    <location>
        <begin position="27"/>
        <end position="55"/>
    </location>
</feature>
<evidence type="ECO:0000256" key="3">
    <source>
        <dbReference type="ARBA" id="ARBA00022801"/>
    </source>
</evidence>
<dbReference type="SMART" id="SM00487">
    <property type="entry name" value="DEXDc"/>
    <property type="match status" value="1"/>
</dbReference>
<dbReference type="GO" id="GO:0003724">
    <property type="term" value="F:RNA helicase activity"/>
    <property type="evidence" value="ECO:0007669"/>
    <property type="project" value="UniProtKB-EC"/>
</dbReference>
<evidence type="ECO:0000313" key="11">
    <source>
        <dbReference type="Proteomes" id="UP000283509"/>
    </source>
</evidence>
<dbReference type="PANTHER" id="PTHR47959">
    <property type="entry name" value="ATP-DEPENDENT RNA HELICASE RHLE-RELATED"/>
    <property type="match status" value="1"/>
</dbReference>
<keyword evidence="3" id="KW-0378">Hydrolase</keyword>
<reference evidence="10 11" key="2">
    <citation type="submission" date="2019-01" db="EMBL/GenBank/DDBJ databases">
        <title>The decoding of complex shrimp genome reveals the adaptation for benthos swimmer, frequently molting mechanism and breeding impact on genome.</title>
        <authorList>
            <person name="Sun Y."/>
            <person name="Gao Y."/>
            <person name="Yu Y."/>
        </authorList>
    </citation>
    <scope>NUCLEOTIDE SEQUENCE [LARGE SCALE GENOMIC DNA]</scope>
    <source>
        <tissue evidence="10">Muscle</tissue>
    </source>
</reference>
<keyword evidence="11" id="KW-1185">Reference proteome</keyword>
<keyword evidence="4 10" id="KW-0347">Helicase</keyword>
<keyword evidence="2" id="KW-0547">Nucleotide-binding</keyword>
<evidence type="ECO:0000256" key="6">
    <source>
        <dbReference type="PROSITE-ProRule" id="PRU00552"/>
    </source>
</evidence>
<reference evidence="10 11" key="1">
    <citation type="submission" date="2018-04" db="EMBL/GenBank/DDBJ databases">
        <authorList>
            <person name="Zhang X."/>
            <person name="Yuan J."/>
            <person name="Li F."/>
            <person name="Xiang J."/>
        </authorList>
    </citation>
    <scope>NUCLEOTIDE SEQUENCE [LARGE SCALE GENOMIC DNA]</scope>
    <source>
        <tissue evidence="10">Muscle</tissue>
    </source>
</reference>
<dbReference type="GO" id="GO:0005829">
    <property type="term" value="C:cytosol"/>
    <property type="evidence" value="ECO:0007669"/>
    <property type="project" value="TreeGrafter"/>
</dbReference>
<evidence type="ECO:0000256" key="5">
    <source>
        <dbReference type="ARBA" id="ARBA00022840"/>
    </source>
</evidence>
<evidence type="ECO:0000259" key="9">
    <source>
        <dbReference type="PROSITE" id="PS51195"/>
    </source>
</evidence>
<dbReference type="GO" id="GO:0003676">
    <property type="term" value="F:nucleic acid binding"/>
    <property type="evidence" value="ECO:0007669"/>
    <property type="project" value="InterPro"/>
</dbReference>
<comment type="caution">
    <text evidence="10">The sequence shown here is derived from an EMBL/GenBank/DDBJ whole genome shotgun (WGS) entry which is preliminary data.</text>
</comment>
<proteinExistence type="predicted"/>
<dbReference type="OrthoDB" id="10261375at2759"/>
<dbReference type="GO" id="GO:0016787">
    <property type="term" value="F:hydrolase activity"/>
    <property type="evidence" value="ECO:0007669"/>
    <property type="project" value="UniProtKB-KW"/>
</dbReference>
<feature type="domain" description="Helicase ATP-binding" evidence="8">
    <location>
        <begin position="58"/>
        <end position="193"/>
    </location>
</feature>
<name>A0A423SBW0_PENVA</name>
<evidence type="ECO:0000256" key="2">
    <source>
        <dbReference type="ARBA" id="ARBA00022741"/>
    </source>
</evidence>
<dbReference type="SUPFAM" id="SSF52540">
    <property type="entry name" value="P-loop containing nucleoside triphosphate hydrolases"/>
    <property type="match status" value="1"/>
</dbReference>
<dbReference type="InterPro" id="IPR050079">
    <property type="entry name" value="DEAD_box_RNA_helicase"/>
</dbReference>
<dbReference type="InterPro" id="IPR011545">
    <property type="entry name" value="DEAD/DEAH_box_helicase_dom"/>
</dbReference>
<feature type="short sequence motif" description="Q motif" evidence="6">
    <location>
        <begin position="27"/>
        <end position="55"/>
    </location>
</feature>
<dbReference type="Gene3D" id="3.40.50.300">
    <property type="entry name" value="P-loop containing nucleotide triphosphate hydrolases"/>
    <property type="match status" value="1"/>
</dbReference>
<sequence length="193" mass="21124">MEEEDKVATGIEGWGEEEDPGGSSSSDGEQVMGLSSPVFRGIMKRGYKIPTPIQRKTLPAILEGKDVVAMARTGSGKTACFLIPMFEKLLKSNHSVLTGPRALILSPTRELALQTLKFTKELGFFTRLKAIVVVGGYNMDSQFAAMHDKPDIIIATPGSLLRYLLSLSLLFLLLLVPPTSQDHYNKKNIVLAF</sequence>
<gene>
    <name evidence="10" type="ORF">C7M84_020491</name>
</gene>